<name>B8GKZ1_METPE</name>
<reference evidence="1 2" key="1">
    <citation type="journal article" date="2015" name="Genome Announc.">
        <title>Complete Genome Sequence of Methanosphaerula palustris E1-9CT, a Hydrogenotrophic Methanogen Isolated from a Minerotrophic Fen Peatland.</title>
        <authorList>
            <person name="Cadillo-Quiroz H."/>
            <person name="Browne P."/>
            <person name="Kyrpides N."/>
            <person name="Woyke T."/>
            <person name="Goodwin L."/>
            <person name="Detter C."/>
            <person name="Yavitt J.B."/>
            <person name="Zinder S.H."/>
        </authorList>
    </citation>
    <scope>NUCLEOTIDE SEQUENCE [LARGE SCALE GENOMIC DNA]</scope>
    <source>
        <strain evidence="2">ATCC BAA-1556 / DSM 19958 / E1-9c</strain>
    </source>
</reference>
<dbReference type="AlphaFoldDB" id="B8GKZ1"/>
<dbReference type="RefSeq" id="WP_012618606.1">
    <property type="nucleotide sequence ID" value="NC_011832.1"/>
</dbReference>
<dbReference type="GeneID" id="7270790"/>
<dbReference type="HOGENOM" id="CLU_2784141_0_0_2"/>
<dbReference type="OrthoDB" id="111053at2157"/>
<accession>B8GKZ1</accession>
<gene>
    <name evidence="1" type="ordered locus">Mpal_1984</name>
</gene>
<keyword evidence="2" id="KW-1185">Reference proteome</keyword>
<sequence length="68" mass="7939">MDTQLTGIINPGDTRDLKEWIEKQFGSQSDRRTELADIKTEIALLRQTVEIMHKKIDNIERILEQVTD</sequence>
<dbReference type="Proteomes" id="UP000002457">
    <property type="component" value="Chromosome"/>
</dbReference>
<evidence type="ECO:0000313" key="2">
    <source>
        <dbReference type="Proteomes" id="UP000002457"/>
    </source>
</evidence>
<proteinExistence type="predicted"/>
<dbReference type="eggNOG" id="arCOG11069">
    <property type="taxonomic scope" value="Archaea"/>
</dbReference>
<dbReference type="EMBL" id="CP001338">
    <property type="protein sequence ID" value="ACL17287.1"/>
    <property type="molecule type" value="Genomic_DNA"/>
</dbReference>
<protein>
    <submittedName>
        <fullName evidence="1">Uncharacterized protein</fullName>
    </submittedName>
</protein>
<evidence type="ECO:0000313" key="1">
    <source>
        <dbReference type="EMBL" id="ACL17287.1"/>
    </source>
</evidence>
<dbReference type="KEGG" id="mpl:Mpal_1984"/>
<organism evidence="1 2">
    <name type="scientific">Methanosphaerula palustris (strain ATCC BAA-1556 / DSM 19958 / E1-9c)</name>
    <dbReference type="NCBI Taxonomy" id="521011"/>
    <lineage>
        <taxon>Archaea</taxon>
        <taxon>Methanobacteriati</taxon>
        <taxon>Methanobacteriota</taxon>
        <taxon>Stenosarchaea group</taxon>
        <taxon>Methanomicrobia</taxon>
        <taxon>Methanomicrobiales</taxon>
        <taxon>Methanoregulaceae</taxon>
        <taxon>Methanosphaerula</taxon>
    </lineage>
</organism>
<dbReference type="STRING" id="521011.Mpal_1984"/>